<keyword evidence="6" id="KW-0547">Nucleotide-binding</keyword>
<feature type="transmembrane region" description="Helical" evidence="12">
    <location>
        <begin position="63"/>
        <end position="83"/>
    </location>
</feature>
<dbReference type="InterPro" id="IPR029787">
    <property type="entry name" value="Nucleotide_cyclase"/>
</dbReference>
<gene>
    <name evidence="15" type="primary">LOC117150637</name>
</gene>
<dbReference type="CTD" id="34689"/>
<feature type="domain" description="Guanylate cyclase" evidence="13">
    <location>
        <begin position="316"/>
        <end position="443"/>
    </location>
</feature>
<evidence type="ECO:0000256" key="10">
    <source>
        <dbReference type="ARBA" id="ARBA00023136"/>
    </source>
</evidence>
<feature type="transmembrane region" description="Helical" evidence="12">
    <location>
        <begin position="121"/>
        <end position="145"/>
    </location>
</feature>
<feature type="transmembrane region" description="Helical" evidence="12">
    <location>
        <begin position="176"/>
        <end position="197"/>
    </location>
</feature>
<evidence type="ECO:0000256" key="12">
    <source>
        <dbReference type="SAM" id="Phobius"/>
    </source>
</evidence>
<dbReference type="AlphaFoldDB" id="A0A6P8LGI2"/>
<keyword evidence="11" id="KW-0456">Lyase</keyword>
<dbReference type="GO" id="GO:0046872">
    <property type="term" value="F:metal ion binding"/>
    <property type="evidence" value="ECO:0007669"/>
    <property type="project" value="UniProtKB-KW"/>
</dbReference>
<dbReference type="Gene3D" id="3.30.70.1230">
    <property type="entry name" value="Nucleotide cyclase"/>
    <property type="match status" value="2"/>
</dbReference>
<evidence type="ECO:0000256" key="4">
    <source>
        <dbReference type="ARBA" id="ARBA00022692"/>
    </source>
</evidence>
<keyword evidence="5" id="KW-0479">Metal-binding</keyword>
<accession>A0A6P8LGI2</accession>
<dbReference type="FunFam" id="3.30.70.1230:FF:000024">
    <property type="entry name" value="ACXA, isoform A"/>
    <property type="match status" value="1"/>
</dbReference>
<reference evidence="15" key="1">
    <citation type="submission" date="2025-08" db="UniProtKB">
        <authorList>
            <consortium name="RefSeq"/>
        </authorList>
    </citation>
    <scope>IDENTIFICATION</scope>
    <source>
        <strain evidence="15">Mau12</strain>
        <tissue evidence="15">Whole Body</tissue>
    </source>
</reference>
<feature type="domain" description="Guanylate cyclase" evidence="13">
    <location>
        <begin position="860"/>
        <end position="1041"/>
    </location>
</feature>
<proteinExistence type="predicted"/>
<feature type="transmembrane region" description="Helical" evidence="12">
    <location>
        <begin position="750"/>
        <end position="774"/>
    </location>
</feature>
<organism evidence="14 15">
    <name type="scientific">Drosophila mauritiana</name>
    <name type="common">Fruit fly</name>
    <dbReference type="NCBI Taxonomy" id="7226"/>
    <lineage>
        <taxon>Eukaryota</taxon>
        <taxon>Metazoa</taxon>
        <taxon>Ecdysozoa</taxon>
        <taxon>Arthropoda</taxon>
        <taxon>Hexapoda</taxon>
        <taxon>Insecta</taxon>
        <taxon>Pterygota</taxon>
        <taxon>Neoptera</taxon>
        <taxon>Endopterygota</taxon>
        <taxon>Diptera</taxon>
        <taxon>Brachycera</taxon>
        <taxon>Muscomorpha</taxon>
        <taxon>Ephydroidea</taxon>
        <taxon>Drosophilidae</taxon>
        <taxon>Drosophila</taxon>
        <taxon>Sophophora</taxon>
    </lineage>
</organism>
<keyword evidence="9 12" id="KW-1133">Transmembrane helix</keyword>
<evidence type="ECO:0000313" key="14">
    <source>
        <dbReference type="Proteomes" id="UP000515162"/>
    </source>
</evidence>
<feature type="transmembrane region" description="Helical" evidence="12">
    <location>
        <begin position="678"/>
        <end position="697"/>
    </location>
</feature>
<dbReference type="PANTHER" id="PTHR45627">
    <property type="entry name" value="ADENYLATE CYCLASE TYPE 1"/>
    <property type="match status" value="1"/>
</dbReference>
<dbReference type="PANTHER" id="PTHR45627:SF23">
    <property type="entry name" value="AT30656P-RELATED"/>
    <property type="match status" value="1"/>
</dbReference>
<keyword evidence="4 12" id="KW-0812">Transmembrane</keyword>
<evidence type="ECO:0000313" key="15">
    <source>
        <dbReference type="RefSeq" id="XP_033173501.1"/>
    </source>
</evidence>
<dbReference type="GO" id="GO:0004016">
    <property type="term" value="F:adenylate cyclase activity"/>
    <property type="evidence" value="ECO:0007669"/>
    <property type="project" value="UniProtKB-EC"/>
</dbReference>
<evidence type="ECO:0000256" key="6">
    <source>
        <dbReference type="ARBA" id="ARBA00022741"/>
    </source>
</evidence>
<feature type="transmembrane region" description="Helical" evidence="12">
    <location>
        <begin position="89"/>
        <end position="109"/>
    </location>
</feature>
<dbReference type="GO" id="GO:0035556">
    <property type="term" value="P:intracellular signal transduction"/>
    <property type="evidence" value="ECO:0007669"/>
    <property type="project" value="InterPro"/>
</dbReference>
<name>A0A6P8LGI2_DROMA</name>
<dbReference type="RefSeq" id="XP_033173501.1">
    <property type="nucleotide sequence ID" value="XM_033317610.1"/>
</dbReference>
<evidence type="ECO:0000256" key="9">
    <source>
        <dbReference type="ARBA" id="ARBA00022989"/>
    </source>
</evidence>
<evidence type="ECO:0000256" key="5">
    <source>
        <dbReference type="ARBA" id="ARBA00022723"/>
    </source>
</evidence>
<protein>
    <recommendedName>
        <fullName evidence="3">adenylate cyclase</fullName>
        <ecNumber evidence="3">4.6.1.1</ecNumber>
    </recommendedName>
</protein>
<feature type="transmembrane region" description="Helical" evidence="12">
    <location>
        <begin position="616"/>
        <end position="640"/>
    </location>
</feature>
<dbReference type="GeneID" id="117150637"/>
<dbReference type="SMART" id="SM00044">
    <property type="entry name" value="CYCc"/>
    <property type="match status" value="2"/>
</dbReference>
<dbReference type="SUPFAM" id="SSF55073">
    <property type="entry name" value="Nucleotide cyclase"/>
    <property type="match status" value="2"/>
</dbReference>
<dbReference type="Proteomes" id="UP000515162">
    <property type="component" value="Chromosome 2L"/>
</dbReference>
<dbReference type="GO" id="GO:0005886">
    <property type="term" value="C:plasma membrane"/>
    <property type="evidence" value="ECO:0007669"/>
    <property type="project" value="TreeGrafter"/>
</dbReference>
<keyword evidence="7" id="KW-0067">ATP-binding</keyword>
<feature type="transmembrane region" description="Helical" evidence="12">
    <location>
        <begin position="724"/>
        <end position="743"/>
    </location>
</feature>
<evidence type="ECO:0000256" key="1">
    <source>
        <dbReference type="ARBA" id="ARBA00001593"/>
    </source>
</evidence>
<evidence type="ECO:0000256" key="8">
    <source>
        <dbReference type="ARBA" id="ARBA00022842"/>
    </source>
</evidence>
<evidence type="ECO:0000256" key="7">
    <source>
        <dbReference type="ARBA" id="ARBA00022840"/>
    </source>
</evidence>
<evidence type="ECO:0000256" key="2">
    <source>
        <dbReference type="ARBA" id="ARBA00004141"/>
    </source>
</evidence>
<dbReference type="GO" id="GO:0009190">
    <property type="term" value="P:cyclic nucleotide biosynthetic process"/>
    <property type="evidence" value="ECO:0007669"/>
    <property type="project" value="InterPro"/>
</dbReference>
<comment type="catalytic activity">
    <reaction evidence="1">
        <text>ATP = 3',5'-cyclic AMP + diphosphate</text>
        <dbReference type="Rhea" id="RHEA:15389"/>
        <dbReference type="ChEBI" id="CHEBI:30616"/>
        <dbReference type="ChEBI" id="CHEBI:33019"/>
        <dbReference type="ChEBI" id="CHEBI:58165"/>
        <dbReference type="EC" id="4.6.1.1"/>
    </reaction>
</comment>
<evidence type="ECO:0000259" key="13">
    <source>
        <dbReference type="PROSITE" id="PS50125"/>
    </source>
</evidence>
<keyword evidence="14" id="KW-1185">Reference proteome</keyword>
<keyword evidence="10 12" id="KW-0472">Membrane</keyword>
<dbReference type="Pfam" id="PF00211">
    <property type="entry name" value="Guanylate_cyc"/>
    <property type="match status" value="2"/>
</dbReference>
<dbReference type="GO" id="GO:0007189">
    <property type="term" value="P:adenylate cyclase-activating G protein-coupled receptor signaling pathway"/>
    <property type="evidence" value="ECO:0007669"/>
    <property type="project" value="TreeGrafter"/>
</dbReference>
<keyword evidence="8" id="KW-0460">Magnesium</keyword>
<feature type="transmembrane region" description="Helical" evidence="12">
    <location>
        <begin position="217"/>
        <end position="233"/>
    </location>
</feature>
<dbReference type="InterPro" id="IPR001054">
    <property type="entry name" value="A/G_cyclase"/>
</dbReference>
<feature type="transmembrane region" description="Helical" evidence="12">
    <location>
        <begin position="589"/>
        <end position="610"/>
    </location>
</feature>
<comment type="subcellular location">
    <subcellularLocation>
        <location evidence="2">Membrane</location>
        <topology evidence="2">Multi-pass membrane protein</topology>
    </subcellularLocation>
</comment>
<evidence type="ECO:0000256" key="11">
    <source>
        <dbReference type="ARBA" id="ARBA00023239"/>
    </source>
</evidence>
<evidence type="ECO:0000256" key="3">
    <source>
        <dbReference type="ARBA" id="ARBA00012201"/>
    </source>
</evidence>
<feature type="transmembrane region" description="Helical" evidence="12">
    <location>
        <begin position="151"/>
        <end position="169"/>
    </location>
</feature>
<dbReference type="PROSITE" id="PS50125">
    <property type="entry name" value="GUANYLATE_CYCLASE_2"/>
    <property type="match status" value="2"/>
</dbReference>
<dbReference type="CDD" id="cd07302">
    <property type="entry name" value="CHD"/>
    <property type="match status" value="2"/>
</dbReference>
<dbReference type="GO" id="GO:0005524">
    <property type="term" value="F:ATP binding"/>
    <property type="evidence" value="ECO:0007669"/>
    <property type="project" value="UniProtKB-KW"/>
</dbReference>
<dbReference type="EC" id="4.6.1.1" evidence="3"/>
<sequence>MSFPRNNTRKSPLKRKRLRPCHLDYANERLWEHSYLREKCKELNLEEEYRYYQVRLMVSNLTIFYVLFIILAISFLTIELLYVQHYNAIIVNLVIRVVNTILVLTVLSINFCEKFVSRHQWVMIASSVVSVYLVVLTDIAMISYHYYKNDWPLNTSFDVFALCMIYMFLPIPSIKGAALLASSVSLIYVAFFMHSLTFNAVYTERDSFGYDVISTDILHNLGFNMMGIFFRIMNDTMVRASFLDRHQFIMEETWLRHALLQESILLDSILPPQIAKPVQEKIKSKITQSENSNDRFQVGPRTTESFMAIQIHPDVSILYADVVNYTHLTTTLTVGDLVKVLHDLYGRFDIAASNFKVQRIKFLGDCYYCVAGLTTPDPDHAKCCVSLGISMISNIQEVRAERGLDIDMRIGVHSGSLLAGIIGEAKLQFDIWGTDVEIANHLESTGKPGYVHVSGRTLSMLNPADYTILSGTQRARSDPVLQYIHTYLLTGQVARESFITSIGGVRSGSILEVKSIDRIRSSRPSQSSMTDEFREEFRNMPVGGINLNSPCCRRTRLDTHKKAQREIGIFCAAFKDSSLEWNYLHQPDFIFKSSMLLAWGIGCCLIYIQIVTNNFSCTACIVVDLVTFFFLTSLLCLAWYKNVCWWKSGRYEFKIYGKYSCMAFHIFEKIQHSVSLRITVYLGILISYYAVISLIMINCDRDMYELSYIESKLYHYEMDRDTCFHPWVFTNMISLILGISYTFARIPFGLKIVISCCETLAYLLIVFFQFAFIFQHSATTTPYMKAELAHCLRVCMMLLTMYAKERQSEFNTKMNYKLNVDLQNKQKAADLTNQSIIILLNNILPSHVVDLYLNSLAKHELYYENYRMVSVMFAMLINFPMNLPSLRVLNDIITEFDRLLTAYREYYVVEKIKVVGCTYMAACGLDFNLASNIRQSDHFRNSSLHVEVEHARNHRMTDENYDSDMNNDEVVFIMTTFALDLMRTLAACNRAYSSSFFEQSLSNGKICIGISSGEIMAGVVGASQPHYDIWGNPVNMASRMESTGLPGHIQVTEESAKILQEFDIKCIYRGMTFVKGRGDIPTYFVGIDENLKFISAKLVNRSLSRRFSVMSSLDPDSLRKSSSSDQESGE</sequence>